<dbReference type="STRING" id="156994.SAMN04488028_104268"/>
<protein>
    <recommendedName>
        <fullName evidence="4">PKD domain-containing protein</fullName>
    </recommendedName>
</protein>
<organism evidence="2 3">
    <name type="scientific">Reichenbachiella agariperforans</name>
    <dbReference type="NCBI Taxonomy" id="156994"/>
    <lineage>
        <taxon>Bacteria</taxon>
        <taxon>Pseudomonadati</taxon>
        <taxon>Bacteroidota</taxon>
        <taxon>Cytophagia</taxon>
        <taxon>Cytophagales</taxon>
        <taxon>Reichenbachiellaceae</taxon>
        <taxon>Reichenbachiella</taxon>
    </lineage>
</organism>
<dbReference type="Pfam" id="PF22352">
    <property type="entry name" value="K319L-like_PKD"/>
    <property type="match status" value="1"/>
</dbReference>
<feature type="signal peptide" evidence="1">
    <location>
        <begin position="1"/>
        <end position="27"/>
    </location>
</feature>
<evidence type="ECO:0000256" key="1">
    <source>
        <dbReference type="SAM" id="SignalP"/>
    </source>
</evidence>
<evidence type="ECO:0000313" key="3">
    <source>
        <dbReference type="Proteomes" id="UP000184474"/>
    </source>
</evidence>
<reference evidence="3" key="1">
    <citation type="submission" date="2016-11" db="EMBL/GenBank/DDBJ databases">
        <authorList>
            <person name="Varghese N."/>
            <person name="Submissions S."/>
        </authorList>
    </citation>
    <scope>NUCLEOTIDE SEQUENCE [LARGE SCALE GENOMIC DNA]</scope>
    <source>
        <strain evidence="3">DSM 26134</strain>
    </source>
</reference>
<keyword evidence="1" id="KW-0732">Signal</keyword>
<dbReference type="EMBL" id="FRAA01000004">
    <property type="protein sequence ID" value="SHK35027.1"/>
    <property type="molecule type" value="Genomic_DNA"/>
</dbReference>
<name>A0A1M6RRU3_REIAG</name>
<accession>A0A1M6RRU3</accession>
<evidence type="ECO:0008006" key="4">
    <source>
        <dbReference type="Google" id="ProtNLM"/>
    </source>
</evidence>
<dbReference type="AlphaFoldDB" id="A0A1M6RRU3"/>
<dbReference type="InterPro" id="IPR013783">
    <property type="entry name" value="Ig-like_fold"/>
</dbReference>
<dbReference type="CDD" id="cd00146">
    <property type="entry name" value="PKD"/>
    <property type="match status" value="1"/>
</dbReference>
<proteinExistence type="predicted"/>
<dbReference type="Gene3D" id="2.60.40.10">
    <property type="entry name" value="Immunoglobulins"/>
    <property type="match status" value="1"/>
</dbReference>
<keyword evidence="3" id="KW-1185">Reference proteome</keyword>
<sequence length="673" mass="72088">MPSYSNFHKLMRNMLLLVLITCFISCGEDDGGDPNGGTLTVDAGPDQTVELGDEVTLAGSGTADLLYFWEFTTVPSSVGFALVDDPTDPNSTFTPTEAGTYVLQLTGENANGDTENDEMTLTVETGDVPEEIGGTISTDRTLVNRFEDPDLPDYIASSMVSVQAVLTIDPEVKIIFAEDQGLEVTTGGSIIAVGSGTEPITFTGKDEVKGYWMGINILSNNPANTLEYVEVRYGGSSGFDGANVKANVTLKDAGRLKMAHCTLSEGGGAGVALRSLTSTLVDFTSNTITQNEVPATVLFTHFHYFDGQSDYSGNIDDYIDSETTSHDTSEDVTWAALNVPYRLPANIAGIQSDVVIEEGAEFIGQENSGLQIMDGGSLNAVGTANSKIVFRGEQDVKGKWIGLSFHSNTIANELTYVEIYNGGQKGFDGANLKANIMVDDAGRLKMTNALSTKSAGYGLYTRDLESTLDDFANNVLTDNDAPVMTRYNHYHYFDAASDYSGNTHDYIDSYWGNKESTQTWTWEALNVPYRLAPNVEDIYSNVTILAGAEFIGQPNGGFRIQTGGSMKANGTSVNPIVFRGEQDVTGYWKGLRFLSNMPDNSFVYTTVSNGGEEGFDGANRKANVEVGGSSAQFSANNCTFSKSGDAGVRVQSGGAFSDTNNTYSGNLGVNVDS</sequence>
<dbReference type="Proteomes" id="UP000184474">
    <property type="component" value="Unassembled WGS sequence"/>
</dbReference>
<evidence type="ECO:0000313" key="2">
    <source>
        <dbReference type="EMBL" id="SHK35027.1"/>
    </source>
</evidence>
<dbReference type="RefSeq" id="WP_073122866.1">
    <property type="nucleotide sequence ID" value="NZ_FRAA01000004.1"/>
</dbReference>
<feature type="chain" id="PRO_5012500389" description="PKD domain-containing protein" evidence="1">
    <location>
        <begin position="28"/>
        <end position="673"/>
    </location>
</feature>
<gene>
    <name evidence="2" type="ORF">SAMN04488028_104268</name>
</gene>